<accession>A0A0D8Y1H0</accession>
<dbReference type="PANTHER" id="PTHR21659">
    <property type="entry name" value="HYDROPHOBIC PROTEIN RCI2 LOW TEMPERATURE AND SALT RESPONSIVE PROTEIN LTI6 -RELATED"/>
    <property type="match status" value="1"/>
</dbReference>
<name>A0A0D8Y1H0_DICVI</name>
<dbReference type="Proteomes" id="UP000053766">
    <property type="component" value="Unassembled WGS sequence"/>
</dbReference>
<dbReference type="PANTHER" id="PTHR21659:SF42">
    <property type="entry name" value="UPF0057 MEMBRANE PROTEIN ZK632.10-RELATED"/>
    <property type="match status" value="1"/>
</dbReference>
<evidence type="ECO:0000256" key="1">
    <source>
        <dbReference type="ARBA" id="ARBA00004370"/>
    </source>
</evidence>
<evidence type="ECO:0000256" key="2">
    <source>
        <dbReference type="ARBA" id="ARBA00009530"/>
    </source>
</evidence>
<dbReference type="EMBL" id="KN716200">
    <property type="protein sequence ID" value="KJH50678.1"/>
    <property type="molecule type" value="Genomic_DNA"/>
</dbReference>
<keyword evidence="5 6" id="KW-0472">Membrane</keyword>
<dbReference type="OrthoDB" id="2802411at2759"/>
<evidence type="ECO:0000256" key="5">
    <source>
        <dbReference type="ARBA" id="ARBA00023136"/>
    </source>
</evidence>
<reference evidence="7 8" key="1">
    <citation type="submission" date="2013-11" db="EMBL/GenBank/DDBJ databases">
        <title>Draft genome of the bovine lungworm Dictyocaulus viviparus.</title>
        <authorList>
            <person name="Mitreva M."/>
        </authorList>
    </citation>
    <scope>NUCLEOTIDE SEQUENCE [LARGE SCALE GENOMIC DNA]</scope>
    <source>
        <strain evidence="7 8">HannoverDv2000</strain>
    </source>
</reference>
<proteinExistence type="inferred from homology"/>
<evidence type="ECO:0000313" key="8">
    <source>
        <dbReference type="Proteomes" id="UP000053766"/>
    </source>
</evidence>
<dbReference type="GO" id="GO:0016020">
    <property type="term" value="C:membrane"/>
    <property type="evidence" value="ECO:0007669"/>
    <property type="project" value="UniProtKB-SubCell"/>
</dbReference>
<keyword evidence="8" id="KW-1185">Reference proteome</keyword>
<evidence type="ECO:0000256" key="6">
    <source>
        <dbReference type="SAM" id="Phobius"/>
    </source>
</evidence>
<dbReference type="Pfam" id="PF01679">
    <property type="entry name" value="Pmp3"/>
    <property type="match status" value="1"/>
</dbReference>
<comment type="similarity">
    <text evidence="2">Belongs to the UPF0057 (PMP3) family.</text>
</comment>
<feature type="transmembrane region" description="Helical" evidence="6">
    <location>
        <begin position="31"/>
        <end position="52"/>
    </location>
</feature>
<protein>
    <recommendedName>
        <fullName evidence="9">Proteolipid membrane potential modulator</fullName>
    </recommendedName>
</protein>
<dbReference type="AlphaFoldDB" id="A0A0D8Y1H0"/>
<dbReference type="PROSITE" id="PS01309">
    <property type="entry name" value="UPF0057"/>
    <property type="match status" value="1"/>
</dbReference>
<evidence type="ECO:0000256" key="4">
    <source>
        <dbReference type="ARBA" id="ARBA00022989"/>
    </source>
</evidence>
<gene>
    <name evidence="7" type="ORF">DICVIV_03198</name>
</gene>
<organism evidence="7 8">
    <name type="scientific">Dictyocaulus viviparus</name>
    <name type="common">Bovine lungworm</name>
    <dbReference type="NCBI Taxonomy" id="29172"/>
    <lineage>
        <taxon>Eukaryota</taxon>
        <taxon>Metazoa</taxon>
        <taxon>Ecdysozoa</taxon>
        <taxon>Nematoda</taxon>
        <taxon>Chromadorea</taxon>
        <taxon>Rhabditida</taxon>
        <taxon>Rhabditina</taxon>
        <taxon>Rhabditomorpha</taxon>
        <taxon>Strongyloidea</taxon>
        <taxon>Metastrongylidae</taxon>
        <taxon>Dictyocaulus</taxon>
    </lineage>
</organism>
<keyword evidence="4 6" id="KW-1133">Transmembrane helix</keyword>
<evidence type="ECO:0000256" key="3">
    <source>
        <dbReference type="ARBA" id="ARBA00022692"/>
    </source>
</evidence>
<reference evidence="8" key="2">
    <citation type="journal article" date="2016" name="Sci. Rep.">
        <title>Dictyocaulus viviparus genome, variome and transcriptome elucidate lungworm biology and support future intervention.</title>
        <authorList>
            <person name="McNulty S.N."/>
            <person name="Strube C."/>
            <person name="Rosa B.A."/>
            <person name="Martin J.C."/>
            <person name="Tyagi R."/>
            <person name="Choi Y.J."/>
            <person name="Wang Q."/>
            <person name="Hallsworth Pepin K."/>
            <person name="Zhang X."/>
            <person name="Ozersky P."/>
            <person name="Wilson R.K."/>
            <person name="Sternberg P.W."/>
            <person name="Gasser R.B."/>
            <person name="Mitreva M."/>
        </authorList>
    </citation>
    <scope>NUCLEOTIDE SEQUENCE [LARGE SCALE GENOMIC DNA]</scope>
    <source>
        <strain evidence="8">HannoverDv2000</strain>
    </source>
</reference>
<evidence type="ECO:0008006" key="9">
    <source>
        <dbReference type="Google" id="ProtNLM"/>
    </source>
</evidence>
<evidence type="ECO:0000313" key="7">
    <source>
        <dbReference type="EMBL" id="KJH50678.1"/>
    </source>
</evidence>
<comment type="subcellular location">
    <subcellularLocation>
        <location evidence="1">Membrane</location>
    </subcellularLocation>
</comment>
<sequence>MCCRPCQFICAFFIPPLAVMCHSGCTGSFFINVVLTLLGFLPGVVHAIYVICTQKSQDKAIRMTTNVCYTFSSKYLFRKQVIRLSNLIHITSNFVCQPRKIQHPLNK</sequence>
<keyword evidence="3 6" id="KW-0812">Transmembrane</keyword>
<dbReference type="InterPro" id="IPR000612">
    <property type="entry name" value="PMP3"/>
</dbReference>